<protein>
    <submittedName>
        <fullName evidence="2">Uncharacterized hydrophobic domain-containing protein</fullName>
    </submittedName>
</protein>
<feature type="transmembrane region" description="Helical" evidence="1">
    <location>
        <begin position="129"/>
        <end position="150"/>
    </location>
</feature>
<keyword evidence="1" id="KW-0812">Transmembrane</keyword>
<keyword evidence="1" id="KW-1133">Transmembrane helix</keyword>
<feature type="transmembrane region" description="Helical" evidence="1">
    <location>
        <begin position="208"/>
        <end position="225"/>
    </location>
</feature>
<dbReference type="Pfam" id="PF04087">
    <property type="entry name" value="DUF389"/>
    <property type="match status" value="1"/>
</dbReference>
<dbReference type="STRING" id="134849.SAMN05443668_1256"/>
<proteinExistence type="predicted"/>
<sequence>MPAVLDLLEGDVSVTHLVVLSGAARDPVGDVVLCDVAREGASAVLGALRGLGIADDGSIAAENIDILMSEAGKKAERAAPGLGTDAVVWEEIEQRVSDETHLSATYLVFLTVATIIAAIGVLLDQPILIVGAMVVGPDFGPLAALCVGVVQRQWTMAKRATVALLVGFPVAMLLTLGAVWLLAAADLADRSMLLDERPLTDFIWRPDALSWIVGFLAGIAGIVSLTSAKSGALVGVLISVTTVPAAANVSVAVAFGVFDEAWGSAVQLVVNLASIVLGGVLTLLVQRLFWRRRSLQPQRTASAQRVAARARRAAREGRRTRG</sequence>
<feature type="transmembrane region" description="Helical" evidence="1">
    <location>
        <begin position="104"/>
        <end position="123"/>
    </location>
</feature>
<feature type="transmembrane region" description="Helical" evidence="1">
    <location>
        <begin position="264"/>
        <end position="285"/>
    </location>
</feature>
<evidence type="ECO:0000256" key="1">
    <source>
        <dbReference type="SAM" id="Phobius"/>
    </source>
</evidence>
<dbReference type="PANTHER" id="PTHR20992:SF9">
    <property type="entry name" value="AT15442P-RELATED"/>
    <property type="match status" value="1"/>
</dbReference>
<dbReference type="AlphaFoldDB" id="A0A1M7RN96"/>
<evidence type="ECO:0000313" key="2">
    <source>
        <dbReference type="EMBL" id="SHN47546.1"/>
    </source>
</evidence>
<gene>
    <name evidence="2" type="ORF">SAMN05443668_1256</name>
</gene>
<dbReference type="PANTHER" id="PTHR20992">
    <property type="entry name" value="AT15442P-RELATED"/>
    <property type="match status" value="1"/>
</dbReference>
<keyword evidence="3" id="KW-1185">Reference proteome</keyword>
<evidence type="ECO:0000313" key="3">
    <source>
        <dbReference type="Proteomes" id="UP000184440"/>
    </source>
</evidence>
<dbReference type="EMBL" id="FRCS01000025">
    <property type="protein sequence ID" value="SHN47546.1"/>
    <property type="molecule type" value="Genomic_DNA"/>
</dbReference>
<feature type="transmembrane region" description="Helical" evidence="1">
    <location>
        <begin position="162"/>
        <end position="188"/>
    </location>
</feature>
<name>A0A1M7RN96_9ACTN</name>
<keyword evidence="1" id="KW-0472">Membrane</keyword>
<dbReference type="InterPro" id="IPR005240">
    <property type="entry name" value="DUF389"/>
</dbReference>
<accession>A0A1M7RN96</accession>
<feature type="transmembrane region" description="Helical" evidence="1">
    <location>
        <begin position="232"/>
        <end position="258"/>
    </location>
</feature>
<organism evidence="2 3">
    <name type="scientific">Cryptosporangium aurantiacum</name>
    <dbReference type="NCBI Taxonomy" id="134849"/>
    <lineage>
        <taxon>Bacteria</taxon>
        <taxon>Bacillati</taxon>
        <taxon>Actinomycetota</taxon>
        <taxon>Actinomycetes</taxon>
        <taxon>Cryptosporangiales</taxon>
        <taxon>Cryptosporangiaceae</taxon>
        <taxon>Cryptosporangium</taxon>
    </lineage>
</organism>
<dbReference type="Proteomes" id="UP000184440">
    <property type="component" value="Unassembled WGS sequence"/>
</dbReference>
<reference evidence="2 3" key="1">
    <citation type="submission" date="2016-11" db="EMBL/GenBank/DDBJ databases">
        <authorList>
            <person name="Jaros S."/>
            <person name="Januszkiewicz K."/>
            <person name="Wedrychowicz H."/>
        </authorList>
    </citation>
    <scope>NUCLEOTIDE SEQUENCE [LARGE SCALE GENOMIC DNA]</scope>
    <source>
        <strain evidence="2 3">DSM 46144</strain>
    </source>
</reference>